<reference evidence="1" key="1">
    <citation type="submission" date="2014-09" db="EMBL/GenBank/DDBJ databases">
        <authorList>
            <person name="Magalhaes I.L.F."/>
            <person name="Oliveira U."/>
            <person name="Santos F.R."/>
            <person name="Vidigal T.H.D.A."/>
            <person name="Brescovit A.D."/>
            <person name="Santos A.J."/>
        </authorList>
    </citation>
    <scope>NUCLEOTIDE SEQUENCE</scope>
    <source>
        <tissue evidence="1">Shoot tissue taken approximately 20 cm above the soil surface</tissue>
    </source>
</reference>
<protein>
    <submittedName>
        <fullName evidence="1">Uncharacterized protein</fullName>
    </submittedName>
</protein>
<evidence type="ECO:0000313" key="1">
    <source>
        <dbReference type="EMBL" id="JAE36229.1"/>
    </source>
</evidence>
<dbReference type="EMBL" id="GBRH01161667">
    <property type="protein sequence ID" value="JAE36229.1"/>
    <property type="molecule type" value="Transcribed_RNA"/>
</dbReference>
<sequence length="34" mass="3634">MHPTNFRNAEAIAAEWTGNNSDVFLSVIPSSSAV</sequence>
<organism evidence="1">
    <name type="scientific">Arundo donax</name>
    <name type="common">Giant reed</name>
    <name type="synonym">Donax arundinaceus</name>
    <dbReference type="NCBI Taxonomy" id="35708"/>
    <lineage>
        <taxon>Eukaryota</taxon>
        <taxon>Viridiplantae</taxon>
        <taxon>Streptophyta</taxon>
        <taxon>Embryophyta</taxon>
        <taxon>Tracheophyta</taxon>
        <taxon>Spermatophyta</taxon>
        <taxon>Magnoliopsida</taxon>
        <taxon>Liliopsida</taxon>
        <taxon>Poales</taxon>
        <taxon>Poaceae</taxon>
        <taxon>PACMAD clade</taxon>
        <taxon>Arundinoideae</taxon>
        <taxon>Arundineae</taxon>
        <taxon>Arundo</taxon>
    </lineage>
</organism>
<proteinExistence type="predicted"/>
<accession>A0A0A9HK73</accession>
<name>A0A0A9HK73_ARUDO</name>
<dbReference type="AlphaFoldDB" id="A0A0A9HK73"/>
<reference evidence="1" key="2">
    <citation type="journal article" date="2015" name="Data Brief">
        <title>Shoot transcriptome of the giant reed, Arundo donax.</title>
        <authorList>
            <person name="Barrero R.A."/>
            <person name="Guerrero F.D."/>
            <person name="Moolhuijzen P."/>
            <person name="Goolsby J.A."/>
            <person name="Tidwell J."/>
            <person name="Bellgard S.E."/>
            <person name="Bellgard M.I."/>
        </authorList>
    </citation>
    <scope>NUCLEOTIDE SEQUENCE</scope>
    <source>
        <tissue evidence="1">Shoot tissue taken approximately 20 cm above the soil surface</tissue>
    </source>
</reference>